<dbReference type="EMBL" id="ML738637">
    <property type="protein sequence ID" value="KAE8161766.1"/>
    <property type="molecule type" value="Genomic_DNA"/>
</dbReference>
<gene>
    <name evidence="2" type="ORF">BDV40DRAFT_266642</name>
</gene>
<organism evidence="2 3">
    <name type="scientific">Aspergillus tamarii</name>
    <dbReference type="NCBI Taxonomy" id="41984"/>
    <lineage>
        <taxon>Eukaryota</taxon>
        <taxon>Fungi</taxon>
        <taxon>Dikarya</taxon>
        <taxon>Ascomycota</taxon>
        <taxon>Pezizomycotina</taxon>
        <taxon>Eurotiomycetes</taxon>
        <taxon>Eurotiomycetidae</taxon>
        <taxon>Eurotiales</taxon>
        <taxon>Aspergillaceae</taxon>
        <taxon>Aspergillus</taxon>
        <taxon>Aspergillus subgen. Circumdati</taxon>
    </lineage>
</organism>
<reference evidence="2 3" key="1">
    <citation type="submission" date="2019-04" db="EMBL/GenBank/DDBJ databases">
        <title>Friends and foes A comparative genomics study of 23 Aspergillus species from section Flavi.</title>
        <authorList>
            <consortium name="DOE Joint Genome Institute"/>
            <person name="Kjaerbolling I."/>
            <person name="Vesth T."/>
            <person name="Frisvad J.C."/>
            <person name="Nybo J.L."/>
            <person name="Theobald S."/>
            <person name="Kildgaard S."/>
            <person name="Isbrandt T."/>
            <person name="Kuo A."/>
            <person name="Sato A."/>
            <person name="Lyhne E.K."/>
            <person name="Kogle M.E."/>
            <person name="Wiebenga A."/>
            <person name="Kun R.S."/>
            <person name="Lubbers R.J."/>
            <person name="Makela M.R."/>
            <person name="Barry K."/>
            <person name="Chovatia M."/>
            <person name="Clum A."/>
            <person name="Daum C."/>
            <person name="Haridas S."/>
            <person name="He G."/>
            <person name="LaButti K."/>
            <person name="Lipzen A."/>
            <person name="Mondo S."/>
            <person name="Riley R."/>
            <person name="Salamov A."/>
            <person name="Simmons B.A."/>
            <person name="Magnuson J.K."/>
            <person name="Henrissat B."/>
            <person name="Mortensen U.H."/>
            <person name="Larsen T.O."/>
            <person name="Devries R.P."/>
            <person name="Grigoriev I.V."/>
            <person name="Machida M."/>
            <person name="Baker S.E."/>
            <person name="Andersen M.R."/>
        </authorList>
    </citation>
    <scope>NUCLEOTIDE SEQUENCE [LARGE SCALE GENOMIC DNA]</scope>
    <source>
        <strain evidence="2 3">CBS 117626</strain>
    </source>
</reference>
<evidence type="ECO:0000256" key="1">
    <source>
        <dbReference type="SAM" id="MobiDB-lite"/>
    </source>
</evidence>
<accession>A0A5N6UT07</accession>
<name>A0A5N6UT07_ASPTM</name>
<dbReference type="Proteomes" id="UP000326950">
    <property type="component" value="Unassembled WGS sequence"/>
</dbReference>
<proteinExistence type="predicted"/>
<dbReference type="AlphaFoldDB" id="A0A5N6UT07"/>
<sequence length="70" mass="8423">MPYLSISRKLRRILFSFFVFFYFFFNPSLMISRGTSVTVKFGRRSHCQESRKDKNRHRFLHRPASSSEVS</sequence>
<evidence type="ECO:0000313" key="2">
    <source>
        <dbReference type="EMBL" id="KAE8161766.1"/>
    </source>
</evidence>
<feature type="region of interest" description="Disordered" evidence="1">
    <location>
        <begin position="48"/>
        <end position="70"/>
    </location>
</feature>
<keyword evidence="3" id="KW-1185">Reference proteome</keyword>
<evidence type="ECO:0000313" key="3">
    <source>
        <dbReference type="Proteomes" id="UP000326950"/>
    </source>
</evidence>
<protein>
    <submittedName>
        <fullName evidence="2">Uncharacterized protein</fullName>
    </submittedName>
</protein>